<accession>A0A0S4MLF3</accession>
<evidence type="ECO:0000313" key="1">
    <source>
        <dbReference type="EMBL" id="CUT98503.1"/>
    </source>
</evidence>
<reference evidence="1" key="2">
    <citation type="submission" date="2015-11" db="EMBL/GenBank/DDBJ databases">
        <authorList>
            <person name="Zhang Y."/>
            <person name="Guo Z."/>
        </authorList>
    </citation>
    <scope>NUCLEOTIDE SEQUENCE</scope>
</reference>
<dbReference type="AlphaFoldDB" id="A0A0S4MLF3"/>
<keyword evidence="1" id="KW-0346">Stress response</keyword>
<reference evidence="1" key="1">
    <citation type="journal article" date="2013" name="Nature">
        <title>The genomes of four tapeworm species reveal adaptations to parasitism.</title>
        <authorList>
            <person name="Tsai I.J."/>
            <person name="Zarowiecki M."/>
            <person name="Holroyd N."/>
            <person name="Garciarrubio A."/>
            <person name="Sanchez-Flores A."/>
            <person name="Brooks K.L."/>
            <person name="Tracey A."/>
            <person name="Bobes R.J."/>
            <person name="Fragoso G."/>
            <person name="Sciutto E."/>
            <person name="Aslett M."/>
            <person name="Beasley H."/>
            <person name="Bennett H.M."/>
            <person name="Cai J."/>
            <person name="Camicia F."/>
            <person name="Clark R."/>
            <person name="Cucher M."/>
            <person name="De Silva N."/>
            <person name="Day T.A."/>
            <person name="Deplazes P."/>
            <person name="Estrada K."/>
            <person name="Fernandez C."/>
            <person name="Holland P.W."/>
            <person name="Hou J."/>
            <person name="Hu S."/>
            <person name="Huckvale T."/>
            <person name="Hung S.S."/>
            <person name="Kamenetzky L."/>
            <person name="Keane J.A."/>
            <person name="Kiss F."/>
            <person name="Koziol U."/>
            <person name="Lambert O."/>
            <person name="Liu K."/>
            <person name="Luo X."/>
            <person name="Luo Y."/>
            <person name="Macchiaroli N."/>
            <person name="Nichol S."/>
            <person name="Paps J."/>
            <person name="Parkinson J."/>
            <person name="Pouchkina-Stantcheva N."/>
            <person name="Riddiford N."/>
            <person name="Rosenzvit M."/>
            <person name="Salinas G."/>
            <person name="Wasmuth J.D."/>
            <person name="Zamanian M."/>
            <person name="Zheng Y."/>
            <person name="Cai X."/>
            <person name="Soberon X."/>
            <person name="Olson P.D."/>
            <person name="Laclette J.P."/>
            <person name="Brehm K."/>
            <person name="Berriman M."/>
            <person name="Garciarrubio A."/>
            <person name="Bobes R.J."/>
            <person name="Fragoso G."/>
            <person name="Sanchez-Flores A."/>
            <person name="Estrada K."/>
            <person name="Cevallos M.A."/>
            <person name="Morett E."/>
            <person name="Gonzalez V."/>
            <person name="Portillo T."/>
            <person name="Ochoa-Leyva A."/>
            <person name="Jose M.V."/>
            <person name="Sciutto E."/>
            <person name="Landa A."/>
            <person name="Jimenez L."/>
            <person name="Valdes V."/>
            <person name="Carrero J.C."/>
            <person name="Larralde C."/>
            <person name="Morales-Montor J."/>
            <person name="Limon-Lason J."/>
            <person name="Soberon X."/>
            <person name="Laclette J.P."/>
        </authorList>
    </citation>
    <scope>NUCLEOTIDE SEQUENCE [LARGE SCALE GENOMIC DNA]</scope>
</reference>
<keyword evidence="2" id="KW-1185">Reference proteome</keyword>
<dbReference type="InterPro" id="IPR029048">
    <property type="entry name" value="HSP70_C_sf"/>
</dbReference>
<dbReference type="Proteomes" id="UP000017246">
    <property type="component" value="Unassembled WGS sequence"/>
</dbReference>
<evidence type="ECO:0000313" key="2">
    <source>
        <dbReference type="Proteomes" id="UP000017246"/>
    </source>
</evidence>
<name>A0A0S4MLF3_ECHMU</name>
<dbReference type="Gene3D" id="1.20.1270.10">
    <property type="match status" value="1"/>
</dbReference>
<proteinExistence type="predicted"/>
<protein>
    <submittedName>
        <fullName evidence="1">Heat shock protein 70</fullName>
    </submittedName>
</protein>
<sequence length="149" mass="16698">MNDEIINALDGPVLQMHLVASTALAASMTRLEWVDEDGSEIKQGVYALSNGIGTKLIHLVPSSLGGWIRRRFLAAADRKQNNNIINNGVGCLLEEEVEQIMMDAKKSKQADKKQRSLMAAKTKLENYTLSIKLRIKSDELQQKILEEYQ</sequence>
<organism evidence="1 2">
    <name type="scientific">Echinococcus multilocularis</name>
    <name type="common">Fox tapeworm</name>
    <dbReference type="NCBI Taxonomy" id="6211"/>
    <lineage>
        <taxon>Eukaryota</taxon>
        <taxon>Metazoa</taxon>
        <taxon>Spiralia</taxon>
        <taxon>Lophotrochozoa</taxon>
        <taxon>Platyhelminthes</taxon>
        <taxon>Cestoda</taxon>
        <taxon>Eucestoda</taxon>
        <taxon>Cyclophyllidea</taxon>
        <taxon>Taeniidae</taxon>
        <taxon>Echinococcus</taxon>
    </lineage>
</organism>
<dbReference type="EMBL" id="LN902505">
    <property type="protein sequence ID" value="CUT98503.1"/>
    <property type="molecule type" value="Genomic_DNA"/>
</dbReference>